<dbReference type="Pfam" id="PF00990">
    <property type="entry name" value="GGDEF"/>
    <property type="match status" value="1"/>
</dbReference>
<proteinExistence type="predicted"/>
<reference evidence="3" key="1">
    <citation type="journal article" date="2021" name="PeerJ">
        <title>Extensive microbial diversity within the chicken gut microbiome revealed by metagenomics and culture.</title>
        <authorList>
            <person name="Gilroy R."/>
            <person name="Ravi A."/>
            <person name="Getino M."/>
            <person name="Pursley I."/>
            <person name="Horton D.L."/>
            <person name="Alikhan N.F."/>
            <person name="Baker D."/>
            <person name="Gharbi K."/>
            <person name="Hall N."/>
            <person name="Watson M."/>
            <person name="Adriaenssens E.M."/>
            <person name="Foster-Nyarko E."/>
            <person name="Jarju S."/>
            <person name="Secka A."/>
            <person name="Antonio M."/>
            <person name="Oren A."/>
            <person name="Chaudhuri R.R."/>
            <person name="La Ragione R."/>
            <person name="Hildebrand F."/>
            <person name="Pallen M.J."/>
        </authorList>
    </citation>
    <scope>NUCLEOTIDE SEQUENCE</scope>
    <source>
        <strain evidence="3">ChiSjej1B19-8411</strain>
    </source>
</reference>
<protein>
    <submittedName>
        <fullName evidence="3">EAL domain-containing protein</fullName>
    </submittedName>
</protein>
<dbReference type="Gene3D" id="3.20.20.450">
    <property type="entry name" value="EAL domain"/>
    <property type="match status" value="1"/>
</dbReference>
<name>A0A9D1WGU3_9FIRM</name>
<dbReference type="PANTHER" id="PTHR33121">
    <property type="entry name" value="CYCLIC DI-GMP PHOSPHODIESTERASE PDEF"/>
    <property type="match status" value="1"/>
</dbReference>
<evidence type="ECO:0000313" key="3">
    <source>
        <dbReference type="EMBL" id="HIX58815.1"/>
    </source>
</evidence>
<dbReference type="SMART" id="SM00267">
    <property type="entry name" value="GGDEF"/>
    <property type="match status" value="1"/>
</dbReference>
<evidence type="ECO:0000259" key="2">
    <source>
        <dbReference type="PROSITE" id="PS50887"/>
    </source>
</evidence>
<evidence type="ECO:0000259" key="1">
    <source>
        <dbReference type="PROSITE" id="PS50883"/>
    </source>
</evidence>
<dbReference type="InterPro" id="IPR035965">
    <property type="entry name" value="PAS-like_dom_sf"/>
</dbReference>
<organism evidence="3 4">
    <name type="scientific">Candidatus Blautia gallistercoris</name>
    <dbReference type="NCBI Taxonomy" id="2838490"/>
    <lineage>
        <taxon>Bacteria</taxon>
        <taxon>Bacillati</taxon>
        <taxon>Bacillota</taxon>
        <taxon>Clostridia</taxon>
        <taxon>Lachnospirales</taxon>
        <taxon>Lachnospiraceae</taxon>
        <taxon>Blautia</taxon>
    </lineage>
</organism>
<gene>
    <name evidence="3" type="ORF">IAA45_03760</name>
</gene>
<comment type="caution">
    <text evidence="3">The sequence shown here is derived from an EMBL/GenBank/DDBJ whole genome shotgun (WGS) entry which is preliminary data.</text>
</comment>
<dbReference type="GO" id="GO:0071111">
    <property type="term" value="F:cyclic-guanylate-specific phosphodiesterase activity"/>
    <property type="evidence" value="ECO:0007669"/>
    <property type="project" value="InterPro"/>
</dbReference>
<dbReference type="InterPro" id="IPR001633">
    <property type="entry name" value="EAL_dom"/>
</dbReference>
<dbReference type="EMBL" id="DXEX01000086">
    <property type="protein sequence ID" value="HIX58815.1"/>
    <property type="molecule type" value="Genomic_DNA"/>
</dbReference>
<dbReference type="AlphaFoldDB" id="A0A9D1WGU3"/>
<dbReference type="InterPro" id="IPR035919">
    <property type="entry name" value="EAL_sf"/>
</dbReference>
<dbReference type="PROSITE" id="PS50883">
    <property type="entry name" value="EAL"/>
    <property type="match status" value="1"/>
</dbReference>
<dbReference type="Gene3D" id="3.30.70.270">
    <property type="match status" value="1"/>
</dbReference>
<dbReference type="CDD" id="cd01948">
    <property type="entry name" value="EAL"/>
    <property type="match status" value="1"/>
</dbReference>
<dbReference type="InterPro" id="IPR029787">
    <property type="entry name" value="Nucleotide_cyclase"/>
</dbReference>
<dbReference type="SUPFAM" id="SSF55785">
    <property type="entry name" value="PYP-like sensor domain (PAS domain)"/>
    <property type="match status" value="2"/>
</dbReference>
<dbReference type="SUPFAM" id="SSF55073">
    <property type="entry name" value="Nucleotide cyclase"/>
    <property type="match status" value="1"/>
</dbReference>
<sequence length="1195" mass="136251">MTVCAERSVLSGSNNGYLQLNTFLDAMDGGVCLLEVGQQIRLVYASSGFYQMLGLDEKEFDLPCTLEEMGIHSDYLAEYRQLILDSAEKGRTEKHLQRISGNGETWIWRRCKLLRLEDFPGSLPVVMEISTDVTELLETEEQLRESNERLCVAFEQMPQVLWEIDLERRSYSRFDVDTQSCDQNTAIENFPEALIENGMIHPDSAATFRAFASDLLAGSKGGNGNFIIRDQVNNYYEWVSMSYHMVFDQDGTPVKAIGIQEKLPDISGIYTAAFPRRPLPEVLRHRVLARMRVNVTADFVEDIWMEGVNRTAWTYGKTYTEVINSGDDGLFIQGEDSEFSERFSRKGLLAAFERGEYWSSRLHRRINNGGAIRWMRDTVNLQQDPATKDVYMFVCFSDAQQRYDWENLVEGGIRKDRAGGLYDARSIGTMTEALIGQGGDRICAMAMIWITGGYERLRRRDQDKQSGCRIQDFLAVGLSFALGTDCIVGKYKDDKIIAFIPDAGSKFEVKRRIEDAFSYMRNAMNNLSDLDTLRFIAGVVVEKAENVEYDVLLLRTSYLCDLGEGAAMDAVIFPDEDEDWAWTNLRKEGQELLAEKDEMELPLSREAQSAALNCVTSMLTSTSLKNSIKSVLRGIGMYYKASRAYMLELSDDRQEVTMRYEWTGNGRHSIRQVMSGMRLDKIPLLLRCAKEKMPVFMESRGSMMKQEKCEDVWYFIAFPLKYDSGNMGFLCVENPREHVRNAALLNTLLPYILKEHRRFRNTAEEDEKIGALSKIPNLRSYMNVVYSLDSDLYSAMGAVAVDVPEFSALNSSYGFEYGSSLLSYIADTLLKIFGKGFVFRTWDAEFVVLFPNTILEVFTGRCLRLRTMLQRRYPKRIRIGYTWSDGVFEARKLVKEAKDIMACENVGEVFMEPLTYMKVPGDKEKETVSRNRYVTYYQPKVDMRDGSLVGAEALVRGLDADGNIIPPVQFIEKLEQNGGIRELDFIMLENVLKQLSEWKKEGLPEISISVNISRKTLFNPTVLASVLAIQSRYPEISSRQIELEVTESGGDVEKSTMAEIVKKFEEVGIRFELDDFGSRYANMSILSSVKFYTVKLDRSLVNDLPKNNISSMMVENISRICRKVGMNCVVEGVENSQQEAALLKAGCVYGQGLYYGRPMPAKQFEKEFLRKERKKEGKDWKRFSSFFSICRATAD</sequence>
<dbReference type="Pfam" id="PF00563">
    <property type="entry name" value="EAL"/>
    <property type="match status" value="1"/>
</dbReference>
<dbReference type="SMART" id="SM00052">
    <property type="entry name" value="EAL"/>
    <property type="match status" value="1"/>
</dbReference>
<accession>A0A9D1WGU3</accession>
<dbReference type="InterPro" id="IPR050706">
    <property type="entry name" value="Cyclic-di-GMP_PDE-like"/>
</dbReference>
<dbReference type="PANTHER" id="PTHR33121:SF70">
    <property type="entry name" value="SIGNALING PROTEIN YKOW"/>
    <property type="match status" value="1"/>
</dbReference>
<evidence type="ECO:0000313" key="4">
    <source>
        <dbReference type="Proteomes" id="UP000886817"/>
    </source>
</evidence>
<reference evidence="3" key="2">
    <citation type="submission" date="2021-04" db="EMBL/GenBank/DDBJ databases">
        <authorList>
            <person name="Gilroy R."/>
        </authorList>
    </citation>
    <scope>NUCLEOTIDE SEQUENCE</scope>
    <source>
        <strain evidence="3">ChiSjej1B19-8411</strain>
    </source>
</reference>
<feature type="domain" description="GGDEF" evidence="2">
    <location>
        <begin position="794"/>
        <end position="912"/>
    </location>
</feature>
<dbReference type="InterPro" id="IPR000160">
    <property type="entry name" value="GGDEF_dom"/>
</dbReference>
<dbReference type="PROSITE" id="PS50887">
    <property type="entry name" value="GGDEF"/>
    <property type="match status" value="1"/>
</dbReference>
<dbReference type="Gene3D" id="3.30.450.20">
    <property type="entry name" value="PAS domain"/>
    <property type="match status" value="2"/>
</dbReference>
<feature type="domain" description="EAL" evidence="1">
    <location>
        <begin position="917"/>
        <end position="1172"/>
    </location>
</feature>
<dbReference type="InterPro" id="IPR043128">
    <property type="entry name" value="Rev_trsase/Diguanyl_cyclase"/>
</dbReference>
<dbReference type="SUPFAM" id="SSF141868">
    <property type="entry name" value="EAL domain-like"/>
    <property type="match status" value="1"/>
</dbReference>
<dbReference type="Proteomes" id="UP000886817">
    <property type="component" value="Unassembled WGS sequence"/>
</dbReference>